<sequence length="192" mass="21207">MVELVSCGKAKDARNPRSALEWSPREQKMQIRPFGRFCPRGPVSGRRDRSHRLRVAGLLMQPVPGREGPVPAGDTSENGQKLAKSRETSSRGPVSGGRTGLRGTGLSGKDRFPNAWKMGRFRNLRIVNSTVLEQWVECDRVPSHWTNFEDELKADSRPRVECGRFPLPSAESCFARVECGMSPSLSGSWAAG</sequence>
<feature type="region of interest" description="Disordered" evidence="1">
    <location>
        <begin position="1"/>
        <end position="26"/>
    </location>
</feature>
<name>A0A6V7PQ97_ANACO</name>
<organism evidence="2">
    <name type="scientific">Ananas comosus var. bracteatus</name>
    <name type="common">red pineapple</name>
    <dbReference type="NCBI Taxonomy" id="296719"/>
    <lineage>
        <taxon>Eukaryota</taxon>
        <taxon>Viridiplantae</taxon>
        <taxon>Streptophyta</taxon>
        <taxon>Embryophyta</taxon>
        <taxon>Tracheophyta</taxon>
        <taxon>Spermatophyta</taxon>
        <taxon>Magnoliopsida</taxon>
        <taxon>Liliopsida</taxon>
        <taxon>Poales</taxon>
        <taxon>Bromeliaceae</taxon>
        <taxon>Bromelioideae</taxon>
        <taxon>Ananas</taxon>
    </lineage>
</organism>
<feature type="region of interest" description="Disordered" evidence="1">
    <location>
        <begin position="62"/>
        <end position="108"/>
    </location>
</feature>
<evidence type="ECO:0000313" key="2">
    <source>
        <dbReference type="EMBL" id="CAD1832975.1"/>
    </source>
</evidence>
<proteinExistence type="predicted"/>
<dbReference type="AlphaFoldDB" id="A0A6V7PQ97"/>
<accession>A0A6V7PQ97</accession>
<reference evidence="2" key="1">
    <citation type="submission" date="2020-07" db="EMBL/GenBank/DDBJ databases">
        <authorList>
            <person name="Lin J."/>
        </authorList>
    </citation>
    <scope>NUCLEOTIDE SEQUENCE</scope>
</reference>
<evidence type="ECO:0000256" key="1">
    <source>
        <dbReference type="SAM" id="MobiDB-lite"/>
    </source>
</evidence>
<dbReference type="EMBL" id="LR862150">
    <property type="protein sequence ID" value="CAD1832975.1"/>
    <property type="molecule type" value="Genomic_DNA"/>
</dbReference>
<feature type="compositionally biased region" description="Gly residues" evidence="1">
    <location>
        <begin position="94"/>
        <end position="106"/>
    </location>
</feature>
<gene>
    <name evidence="2" type="ORF">CB5_LOCUS16186</name>
</gene>
<protein>
    <submittedName>
        <fullName evidence="2">Uncharacterized protein</fullName>
    </submittedName>
</protein>